<dbReference type="EMBL" id="MT142206">
    <property type="protein sequence ID" value="QJA76126.1"/>
    <property type="molecule type" value="Genomic_DNA"/>
</dbReference>
<name>A0A6M3JAC4_9ZZZZ</name>
<protein>
    <submittedName>
        <fullName evidence="1">Uncharacterized protein</fullName>
    </submittedName>
</protein>
<dbReference type="AlphaFoldDB" id="A0A6M3JAC4"/>
<dbReference type="EMBL" id="MT141560">
    <property type="protein sequence ID" value="QJA66753.1"/>
    <property type="molecule type" value="Genomic_DNA"/>
</dbReference>
<proteinExistence type="predicted"/>
<reference evidence="1" key="1">
    <citation type="submission" date="2020-03" db="EMBL/GenBank/DDBJ databases">
        <title>The deep terrestrial virosphere.</title>
        <authorList>
            <person name="Holmfeldt K."/>
            <person name="Nilsson E."/>
            <person name="Simone D."/>
            <person name="Lopez-Fernandez M."/>
            <person name="Wu X."/>
            <person name="de Brujin I."/>
            <person name="Lundin D."/>
            <person name="Andersson A."/>
            <person name="Bertilsson S."/>
            <person name="Dopson M."/>
        </authorList>
    </citation>
    <scope>NUCLEOTIDE SEQUENCE</scope>
    <source>
        <strain evidence="2">MM415A01576</strain>
        <strain evidence="1">MM415B00334</strain>
    </source>
</reference>
<sequence length="200" mass="21143">MRKLLITLAALLLLGAGSDAQAQTVPADSAKTFVGAQYFHNFEGPDRGHNTGTVIAGVRIAGNGNATRWYFGAEMVDQESPKGKGGIGPSLIMVSDIGWFSYKRKPVVSVLGSLSWVDAAKYDPATQNFRWGLWTGLGVLFHVSDDAKVTIAATGSPGAEGFIDNIGVGPGLFVTDPEQHVKKVVEGAWDKVSGIIEAIL</sequence>
<organism evidence="1">
    <name type="scientific">viral metagenome</name>
    <dbReference type="NCBI Taxonomy" id="1070528"/>
    <lineage>
        <taxon>unclassified sequences</taxon>
        <taxon>metagenomes</taxon>
        <taxon>organismal metagenomes</taxon>
    </lineage>
</organism>
<evidence type="ECO:0000313" key="1">
    <source>
        <dbReference type="EMBL" id="QJA66753.1"/>
    </source>
</evidence>
<gene>
    <name evidence="2" type="ORF">MM415A01576_0005</name>
    <name evidence="1" type="ORF">MM415B00334_0006</name>
</gene>
<accession>A0A6M3JAC4</accession>
<evidence type="ECO:0000313" key="2">
    <source>
        <dbReference type="EMBL" id="QJA76126.1"/>
    </source>
</evidence>